<name>A0ABQ3T7X4_9ACTN</name>
<organism evidence="4 5">
    <name type="scientific">Streptomyces spororaveus</name>
    <dbReference type="NCBI Taxonomy" id="284039"/>
    <lineage>
        <taxon>Bacteria</taxon>
        <taxon>Bacillati</taxon>
        <taxon>Actinomycetota</taxon>
        <taxon>Actinomycetes</taxon>
        <taxon>Kitasatosporales</taxon>
        <taxon>Streptomycetaceae</taxon>
        <taxon>Streptomyces</taxon>
    </lineage>
</organism>
<feature type="transmembrane region" description="Helical" evidence="1">
    <location>
        <begin position="163"/>
        <end position="182"/>
    </location>
</feature>
<dbReference type="InterPro" id="IPR000572">
    <property type="entry name" value="OxRdtase_Mopterin-bd_dom"/>
</dbReference>
<evidence type="ECO:0000256" key="2">
    <source>
        <dbReference type="SAM" id="SignalP"/>
    </source>
</evidence>
<proteinExistence type="predicted"/>
<accession>A0ABQ3T7X4</accession>
<evidence type="ECO:0000256" key="1">
    <source>
        <dbReference type="SAM" id="Phobius"/>
    </source>
</evidence>
<protein>
    <submittedName>
        <fullName evidence="4">Oxidoreductase</fullName>
    </submittedName>
</protein>
<feature type="transmembrane region" description="Helical" evidence="1">
    <location>
        <begin position="123"/>
        <end position="142"/>
    </location>
</feature>
<dbReference type="SUPFAM" id="SSF81296">
    <property type="entry name" value="E set domains"/>
    <property type="match status" value="1"/>
</dbReference>
<dbReference type="Proteomes" id="UP000608522">
    <property type="component" value="Unassembled WGS sequence"/>
</dbReference>
<dbReference type="Pfam" id="PF00174">
    <property type="entry name" value="Oxidored_molyb"/>
    <property type="match status" value="1"/>
</dbReference>
<feature type="transmembrane region" description="Helical" evidence="1">
    <location>
        <begin position="93"/>
        <end position="111"/>
    </location>
</feature>
<dbReference type="SUPFAM" id="SSF56524">
    <property type="entry name" value="Oxidoreductase molybdopterin-binding domain"/>
    <property type="match status" value="1"/>
</dbReference>
<evidence type="ECO:0000313" key="5">
    <source>
        <dbReference type="Proteomes" id="UP000608522"/>
    </source>
</evidence>
<feature type="chain" id="PRO_5047518990" evidence="2">
    <location>
        <begin position="24"/>
        <end position="523"/>
    </location>
</feature>
<dbReference type="PANTHER" id="PTHR19372">
    <property type="entry name" value="SULFITE REDUCTASE"/>
    <property type="match status" value="1"/>
</dbReference>
<dbReference type="Gene3D" id="2.60.40.650">
    <property type="match status" value="1"/>
</dbReference>
<sequence length="523" mass="54234">MRTSRATGAVSGIVAAVAGLASAQLAAAAGRPEASPVTAVGGAVVDLTPVAVREWAIRLFGTSDKLVLGLGILAVLAAVAVGTGLLAVRHLPAAIAVTSGFGLVGALAALSRPEGSWQDALPSLVGALVSAGVLYLLVTAARRSRPAGAGASQGGAGPMDRRGFGRLVVAVLAASAGVGLGARRLGAHGSADATASRARFVLPRPTLPAPPVPAGADLRVPGLGPFLTPDADFYRVDTALVVPRVDADTWRLRIHGEGVTRPMTLDLRRLLARPVVEHDITLTCVSNEVGGPYAGNARWLGVRLGDLLREAGVRPPSEGGPADQLVARSVDGMTIGTPVETVMDGRAALLAVGMNGQPLPFAHGFPVRMVVPGLYGYVSACKWIAELRLTTFAAYDAYWVRRSWAQQATVKTQSRIDTPRPYADLAPGRVAVAGVAWAQHRGIARVQVRVDGGPWQEARLGAADGVDTWRQWVWPWEATPGQHTLEVRATDGTGAVQTGVRTGTVPDGATGWHAVDVRVRALP</sequence>
<keyword evidence="1" id="KW-1133">Transmembrane helix</keyword>
<dbReference type="Gene3D" id="3.90.420.10">
    <property type="entry name" value="Oxidoreductase, molybdopterin-binding domain"/>
    <property type="match status" value="1"/>
</dbReference>
<feature type="domain" description="Oxidoreductase molybdopterin-binding" evidence="3">
    <location>
        <begin position="241"/>
        <end position="398"/>
    </location>
</feature>
<dbReference type="InterPro" id="IPR014756">
    <property type="entry name" value="Ig_E-set"/>
</dbReference>
<keyword evidence="2" id="KW-0732">Signal</keyword>
<gene>
    <name evidence="4" type="ORF">Sspor_20430</name>
</gene>
<feature type="transmembrane region" description="Helical" evidence="1">
    <location>
        <begin position="66"/>
        <end position="86"/>
    </location>
</feature>
<reference evidence="5" key="1">
    <citation type="submission" date="2023-07" db="EMBL/GenBank/DDBJ databases">
        <title>Whole genome shotgun sequence of Streptomyces spororaveus NBRC 15456.</title>
        <authorList>
            <person name="Komaki H."/>
            <person name="Tamura T."/>
        </authorList>
    </citation>
    <scope>NUCLEOTIDE SEQUENCE [LARGE SCALE GENOMIC DNA]</scope>
    <source>
        <strain evidence="5">NBRC 15456</strain>
    </source>
</reference>
<keyword evidence="1" id="KW-0472">Membrane</keyword>
<dbReference type="PANTHER" id="PTHR19372:SF7">
    <property type="entry name" value="SULFITE OXIDASE, MITOCHONDRIAL"/>
    <property type="match status" value="1"/>
</dbReference>
<keyword evidence="5" id="KW-1185">Reference proteome</keyword>
<evidence type="ECO:0000259" key="3">
    <source>
        <dbReference type="Pfam" id="PF00174"/>
    </source>
</evidence>
<comment type="caution">
    <text evidence="4">The sequence shown here is derived from an EMBL/GenBank/DDBJ whole genome shotgun (WGS) entry which is preliminary data.</text>
</comment>
<dbReference type="EMBL" id="BNED01000005">
    <property type="protein sequence ID" value="GHI76482.1"/>
    <property type="molecule type" value="Genomic_DNA"/>
</dbReference>
<feature type="signal peptide" evidence="2">
    <location>
        <begin position="1"/>
        <end position="23"/>
    </location>
</feature>
<dbReference type="InterPro" id="IPR036374">
    <property type="entry name" value="OxRdtase_Mopterin-bd_sf"/>
</dbReference>
<keyword evidence="1" id="KW-0812">Transmembrane</keyword>
<evidence type="ECO:0000313" key="4">
    <source>
        <dbReference type="EMBL" id="GHI76482.1"/>
    </source>
</evidence>